<dbReference type="Gramene" id="RZC68565">
    <property type="protein sequence ID" value="RZC68565"/>
    <property type="gene ID" value="C5167_032437"/>
</dbReference>
<dbReference type="Proteomes" id="UP000316621">
    <property type="component" value="Chromosome 7"/>
</dbReference>
<protein>
    <submittedName>
        <fullName evidence="1">Uncharacterized protein</fullName>
    </submittedName>
</protein>
<keyword evidence="2" id="KW-1185">Reference proteome</keyword>
<gene>
    <name evidence="1" type="ORF">C5167_032437</name>
</gene>
<evidence type="ECO:0000313" key="2">
    <source>
        <dbReference type="Proteomes" id="UP000316621"/>
    </source>
</evidence>
<dbReference type="AlphaFoldDB" id="A0A4Y7K994"/>
<dbReference type="EMBL" id="CM010721">
    <property type="protein sequence ID" value="RZC68565.1"/>
    <property type="molecule type" value="Genomic_DNA"/>
</dbReference>
<accession>A0A4Y7K994</accession>
<name>A0A4Y7K994_PAPSO</name>
<organism evidence="1 2">
    <name type="scientific">Papaver somniferum</name>
    <name type="common">Opium poppy</name>
    <dbReference type="NCBI Taxonomy" id="3469"/>
    <lineage>
        <taxon>Eukaryota</taxon>
        <taxon>Viridiplantae</taxon>
        <taxon>Streptophyta</taxon>
        <taxon>Embryophyta</taxon>
        <taxon>Tracheophyta</taxon>
        <taxon>Spermatophyta</taxon>
        <taxon>Magnoliopsida</taxon>
        <taxon>Ranunculales</taxon>
        <taxon>Papaveraceae</taxon>
        <taxon>Papaveroideae</taxon>
        <taxon>Papaver</taxon>
    </lineage>
</organism>
<evidence type="ECO:0000313" key="1">
    <source>
        <dbReference type="EMBL" id="RZC68565.1"/>
    </source>
</evidence>
<proteinExistence type="predicted"/>
<reference evidence="1 2" key="1">
    <citation type="journal article" date="2018" name="Science">
        <title>The opium poppy genome and morphinan production.</title>
        <authorList>
            <person name="Guo L."/>
            <person name="Winzer T."/>
            <person name="Yang X."/>
            <person name="Li Y."/>
            <person name="Ning Z."/>
            <person name="He Z."/>
            <person name="Teodor R."/>
            <person name="Lu Y."/>
            <person name="Bowser T.A."/>
            <person name="Graham I.A."/>
            <person name="Ye K."/>
        </authorList>
    </citation>
    <scope>NUCLEOTIDE SEQUENCE [LARGE SCALE GENOMIC DNA]</scope>
    <source>
        <strain evidence="2">cv. HN1</strain>
        <tissue evidence="1">Leaves</tissue>
    </source>
</reference>
<sequence>MFILFNFKGRLLSKQGYWSCTIITLVDKGIDPIPIDQSLEYADYHGQKLVLSQEIRFVGPRHSSFSCLPSDPSNEEINIHRLPCVENKVCNSLLETEDNNGVNINLPDSNTAGGFDLCVQILWNFYTVILVFLRISLFIKDLSLEFSAVKSAGENEAGILIEGHNVHEQVMSFGPDGLEDGQFGDHDVDHRPLCCDLVTDSNTSFKQTNITLILGSQLYVVVKIKSSRTLMLKPVEKFSNLITWKSFLVKYLMLKTKWWEMIISYPDSPLSCISPNPVGYRTTN</sequence>